<evidence type="ECO:0000313" key="1">
    <source>
        <dbReference type="EMBL" id="PNY64529.1"/>
    </source>
</evidence>
<proteinExistence type="predicted"/>
<protein>
    <submittedName>
        <fullName evidence="1">Tat pathway signal sequence protein</fullName>
    </submittedName>
</protein>
<dbReference type="AlphaFoldDB" id="A0A2K3TJS5"/>
<sequence length="82" mass="8362">NSSSLLIGENSFITNSTGTANNTFLLGGGAFNMDSPGSLQFGSFSGVYNSPHSVTLGRDAGQAESKYGVAIGKSAEVLNSQQ</sequence>
<accession>A0A2K3TJS5</accession>
<gene>
    <name evidence="1" type="ORF">C2M16_28785</name>
</gene>
<dbReference type="Proteomes" id="UP000236598">
    <property type="component" value="Unassembled WGS sequence"/>
</dbReference>
<feature type="non-terminal residue" evidence="1">
    <location>
        <position position="82"/>
    </location>
</feature>
<feature type="non-terminal residue" evidence="1">
    <location>
        <position position="1"/>
    </location>
</feature>
<name>A0A2K3TJS5_ECOLX</name>
<reference evidence="1 2" key="1">
    <citation type="submission" date="2018-01" db="EMBL/GenBank/DDBJ databases">
        <title>Draft Genomic Sequencing Of Potential Extraintestinal Pathogenic Escherichia coli B8S18 Isolated From Retail Chicken Skin.</title>
        <authorList>
            <person name="Xu A."/>
            <person name="Tilman S."/>
            <person name="Wisser-Parker K."/>
            <person name="Sheen S."/>
            <person name="Sommers C."/>
        </authorList>
    </citation>
    <scope>NUCLEOTIDE SEQUENCE [LARGE SCALE GENOMIC DNA]</scope>
    <source>
        <strain evidence="1 2">B8S18Com</strain>
    </source>
</reference>
<evidence type="ECO:0000313" key="2">
    <source>
        <dbReference type="Proteomes" id="UP000236598"/>
    </source>
</evidence>
<comment type="caution">
    <text evidence="1">The sequence shown here is derived from an EMBL/GenBank/DDBJ whole genome shotgun (WGS) entry which is preliminary data.</text>
</comment>
<organism evidence="1 2">
    <name type="scientific">Escherichia coli</name>
    <dbReference type="NCBI Taxonomy" id="562"/>
    <lineage>
        <taxon>Bacteria</taxon>
        <taxon>Pseudomonadati</taxon>
        <taxon>Pseudomonadota</taxon>
        <taxon>Gammaproteobacteria</taxon>
        <taxon>Enterobacterales</taxon>
        <taxon>Enterobacteriaceae</taxon>
        <taxon>Escherichia</taxon>
    </lineage>
</organism>
<dbReference type="EMBL" id="PPHQ01000218">
    <property type="protein sequence ID" value="PNY64529.1"/>
    <property type="molecule type" value="Genomic_DNA"/>
</dbReference>